<dbReference type="PANTHER" id="PTHR35372">
    <property type="entry name" value="ATP BINDING PROTEIN-RELATED"/>
    <property type="match status" value="1"/>
</dbReference>
<dbReference type="Pfam" id="PF19263">
    <property type="entry name" value="DUF5906"/>
    <property type="match status" value="1"/>
</dbReference>
<dbReference type="PROSITE" id="PS51206">
    <property type="entry name" value="SF3_HELICASE_1"/>
    <property type="match status" value="1"/>
</dbReference>
<sequence>MDGANLTHPDRSEAPRSATSDSATPGVALGTTKPISSSLDEAIQYSFTLGHDTQSVWTDVRCLRWSDLAVLLTTHHVGPKKGSCIVPATFSGQRRHKSDAQRIDVVFLDSDAGASMDEISSAVAKHGWAAVISSTHSHLSSRTRVKRSNWDKFQTTAADKAAAPAAFLQKEKGFLPHIAAGASVAGEDVDHVTFEHQPCPKFRIAIPLLHPWLAADYENQGQANAAWKERIEALASALSLDHDQSCTDTSRLFYLPRRPTDGPLPETRVLQGQPCDLFSLPSAPTPVAAMAALGASGQAQASVKEDTTAKIVFEDPDTKEHLDLRAWARTHASRFEMVKALHTRRPSIFVGKVAGGTKHHIRCVNEDQHTNVGSDFATIVINAGESSSKGFVYHCRHAHCDGVDRLLFLRQMLEQGWLRIGDLTASEFLSDRKSLNHVVPGIAGGCEKKWLEIGSDAEIGFRVREELVQRFNHVVFDDGEFWYYNQLHWETISTESLWCAVFAYDGARFYTPTGEPSNVKLSKGRVESILACMKPLLWRRRFFAEAAAGINCSSGFISFAADGTPSLVAHSPDHRHRHVIAGHWPCNVSTDVKATSLLHRLLHGCFQNDHDSDAKMDLLAEVAGIAALGQATRIVQPKALICVGKQAENGKSQMLAMLRSLLPKSAVSVISPARFADRTFACHLVGKLLNAPDELAGTDAIASDMFKQIITGDPISVRDVYRSAFEFEPCAQHVYATNTLPVFKDGMDRGVRRRLLVLTFNRVIPKEERLERIGQRVGEEEADLLLDWAVRGAARLIATQAFTTPASSTEALRDWMYSSDPVLAWLESGEVEFGQSSHVPETRVSVAHDKFHRWASEEGFCRDRLPAVNSFSQRVEAAGKGVTKKRTSEGARFVGLGCTGAGTDGGSGLWRR</sequence>
<keyword evidence="3" id="KW-0067">ATP-binding</keyword>
<accession>A0A4R5QDS6</accession>
<name>A0A4R5QDS6_9PROT</name>
<dbReference type="EMBL" id="SMSJ01000031">
    <property type="protein sequence ID" value="TDH60799.1"/>
    <property type="molecule type" value="Genomic_DNA"/>
</dbReference>
<keyword evidence="1" id="KW-0547">Nucleotide-binding</keyword>
<dbReference type="GO" id="GO:0016787">
    <property type="term" value="F:hydrolase activity"/>
    <property type="evidence" value="ECO:0007669"/>
    <property type="project" value="UniProtKB-KW"/>
</dbReference>
<dbReference type="InterPro" id="IPR051620">
    <property type="entry name" value="ORF904-like_C"/>
</dbReference>
<keyword evidence="2" id="KW-0378">Hydrolase</keyword>
<organism evidence="6 7">
    <name type="scientific">Dankookia rubra</name>
    <dbReference type="NCBI Taxonomy" id="1442381"/>
    <lineage>
        <taxon>Bacteria</taxon>
        <taxon>Pseudomonadati</taxon>
        <taxon>Pseudomonadota</taxon>
        <taxon>Alphaproteobacteria</taxon>
        <taxon>Acetobacterales</taxon>
        <taxon>Roseomonadaceae</taxon>
        <taxon>Dankookia</taxon>
    </lineage>
</organism>
<dbReference type="GO" id="GO:0005524">
    <property type="term" value="F:ATP binding"/>
    <property type="evidence" value="ECO:0007669"/>
    <property type="project" value="UniProtKB-KW"/>
</dbReference>
<comment type="caution">
    <text evidence="6">The sequence shown here is derived from an EMBL/GenBank/DDBJ whole genome shotgun (WGS) entry which is preliminary data.</text>
</comment>
<dbReference type="Proteomes" id="UP000295096">
    <property type="component" value="Unassembled WGS sequence"/>
</dbReference>
<dbReference type="InterPro" id="IPR027417">
    <property type="entry name" value="P-loop_NTPase"/>
</dbReference>
<evidence type="ECO:0000256" key="1">
    <source>
        <dbReference type="ARBA" id="ARBA00022741"/>
    </source>
</evidence>
<gene>
    <name evidence="6" type="ORF">E2C06_20080</name>
</gene>
<evidence type="ECO:0000256" key="2">
    <source>
        <dbReference type="ARBA" id="ARBA00022801"/>
    </source>
</evidence>
<dbReference type="OrthoDB" id="9763644at2"/>
<reference evidence="6 7" key="1">
    <citation type="journal article" date="2016" name="J. Microbiol.">
        <title>Dankookia rubra gen. nov., sp. nov., an alphaproteobacterium isolated from sediment of a shallow stream.</title>
        <authorList>
            <person name="Kim W.H."/>
            <person name="Kim D.H."/>
            <person name="Kang K."/>
            <person name="Ahn T.Y."/>
        </authorList>
    </citation>
    <scope>NUCLEOTIDE SEQUENCE [LARGE SCALE GENOMIC DNA]</scope>
    <source>
        <strain evidence="6 7">JCM30602</strain>
    </source>
</reference>
<dbReference type="InterPro" id="IPR045455">
    <property type="entry name" value="NrS-1_pol-like_helicase"/>
</dbReference>
<evidence type="ECO:0000313" key="6">
    <source>
        <dbReference type="EMBL" id="TDH60799.1"/>
    </source>
</evidence>
<feature type="region of interest" description="Disordered" evidence="4">
    <location>
        <begin position="1"/>
        <end position="32"/>
    </location>
</feature>
<dbReference type="AlphaFoldDB" id="A0A4R5QDS6"/>
<dbReference type="RefSeq" id="WP_133290398.1">
    <property type="nucleotide sequence ID" value="NZ_SMSJ01000031.1"/>
</dbReference>
<keyword evidence="7" id="KW-1185">Reference proteome</keyword>
<protein>
    <recommendedName>
        <fullName evidence="5">SF3 helicase domain-containing protein</fullName>
    </recommendedName>
</protein>
<evidence type="ECO:0000256" key="3">
    <source>
        <dbReference type="ARBA" id="ARBA00022840"/>
    </source>
</evidence>
<evidence type="ECO:0000259" key="5">
    <source>
        <dbReference type="PROSITE" id="PS51206"/>
    </source>
</evidence>
<dbReference type="InterPro" id="IPR014015">
    <property type="entry name" value="Helicase_SF3_DNA-vir"/>
</dbReference>
<evidence type="ECO:0000256" key="4">
    <source>
        <dbReference type="SAM" id="MobiDB-lite"/>
    </source>
</evidence>
<dbReference type="Gene3D" id="3.40.50.300">
    <property type="entry name" value="P-loop containing nucleotide triphosphate hydrolases"/>
    <property type="match status" value="1"/>
</dbReference>
<feature type="domain" description="SF3 helicase" evidence="5">
    <location>
        <begin position="614"/>
        <end position="773"/>
    </location>
</feature>
<proteinExistence type="predicted"/>
<dbReference type="PANTHER" id="PTHR35372:SF2">
    <property type="entry name" value="SF3 HELICASE DOMAIN-CONTAINING PROTEIN"/>
    <property type="match status" value="1"/>
</dbReference>
<evidence type="ECO:0000313" key="7">
    <source>
        <dbReference type="Proteomes" id="UP000295096"/>
    </source>
</evidence>